<proteinExistence type="predicted"/>
<evidence type="ECO:0000313" key="1">
    <source>
        <dbReference type="EnsemblPlants" id="TuG1812S0000171000.01.T01"/>
    </source>
</evidence>
<protein>
    <submittedName>
        <fullName evidence="1">Uncharacterized protein</fullName>
    </submittedName>
</protein>
<dbReference type="Proteomes" id="UP000015106">
    <property type="component" value="Unassembled WGS sequence"/>
</dbReference>
<sequence>MAPDTRPQPVPTKLQYKKLGDSDLLIVEITLGTMIFGEQSTDTESHDMPSYSFGQGINILDAVEIVYTFLPFPSSTVLFSEVDPSFN</sequence>
<name>A0A8R7VG43_TRIUA</name>
<reference evidence="1" key="2">
    <citation type="submission" date="2022-06" db="UniProtKB">
        <authorList>
            <consortium name="EnsemblPlants"/>
        </authorList>
    </citation>
    <scope>IDENTIFICATION</scope>
</reference>
<reference evidence="2" key="1">
    <citation type="journal article" date="2013" name="Nature">
        <title>Draft genome of the wheat A-genome progenitor Triticum urartu.</title>
        <authorList>
            <person name="Ling H.Q."/>
            <person name="Zhao S."/>
            <person name="Liu D."/>
            <person name="Wang J."/>
            <person name="Sun H."/>
            <person name="Zhang C."/>
            <person name="Fan H."/>
            <person name="Li D."/>
            <person name="Dong L."/>
            <person name="Tao Y."/>
            <person name="Gao C."/>
            <person name="Wu H."/>
            <person name="Li Y."/>
            <person name="Cui Y."/>
            <person name="Guo X."/>
            <person name="Zheng S."/>
            <person name="Wang B."/>
            <person name="Yu K."/>
            <person name="Liang Q."/>
            <person name="Yang W."/>
            <person name="Lou X."/>
            <person name="Chen J."/>
            <person name="Feng M."/>
            <person name="Jian J."/>
            <person name="Zhang X."/>
            <person name="Luo G."/>
            <person name="Jiang Y."/>
            <person name="Liu J."/>
            <person name="Wang Z."/>
            <person name="Sha Y."/>
            <person name="Zhang B."/>
            <person name="Wu H."/>
            <person name="Tang D."/>
            <person name="Shen Q."/>
            <person name="Xue P."/>
            <person name="Zou S."/>
            <person name="Wang X."/>
            <person name="Liu X."/>
            <person name="Wang F."/>
            <person name="Yang Y."/>
            <person name="An X."/>
            <person name="Dong Z."/>
            <person name="Zhang K."/>
            <person name="Zhang X."/>
            <person name="Luo M.C."/>
            <person name="Dvorak J."/>
            <person name="Tong Y."/>
            <person name="Wang J."/>
            <person name="Yang H."/>
            <person name="Li Z."/>
            <person name="Wang D."/>
            <person name="Zhang A."/>
            <person name="Wang J."/>
        </authorList>
    </citation>
    <scope>NUCLEOTIDE SEQUENCE</scope>
    <source>
        <strain evidence="2">cv. G1812</strain>
    </source>
</reference>
<dbReference type="Gene3D" id="3.20.20.100">
    <property type="entry name" value="NADP-dependent oxidoreductase domain"/>
    <property type="match status" value="1"/>
</dbReference>
<dbReference type="InterPro" id="IPR036812">
    <property type="entry name" value="NAD(P)_OxRdtase_dom_sf"/>
</dbReference>
<evidence type="ECO:0000313" key="2">
    <source>
        <dbReference type="Proteomes" id="UP000015106"/>
    </source>
</evidence>
<dbReference type="EnsemblPlants" id="TuG1812S0000171000.01.T01">
    <property type="protein sequence ID" value="TuG1812S0000171000.01.T01"/>
    <property type="gene ID" value="TuG1812S0000171000.01"/>
</dbReference>
<dbReference type="Gramene" id="TuG1812S0000171000.01.T01">
    <property type="protein sequence ID" value="TuG1812S0000171000.01.T01"/>
    <property type="gene ID" value="TuG1812S0000171000.01"/>
</dbReference>
<accession>A0A8R7VG43</accession>
<keyword evidence="2" id="KW-1185">Reference proteome</keyword>
<dbReference type="AlphaFoldDB" id="A0A8R7VG43"/>
<organism evidence="1 2">
    <name type="scientific">Triticum urartu</name>
    <name type="common">Red wild einkorn</name>
    <name type="synonym">Crithodium urartu</name>
    <dbReference type="NCBI Taxonomy" id="4572"/>
    <lineage>
        <taxon>Eukaryota</taxon>
        <taxon>Viridiplantae</taxon>
        <taxon>Streptophyta</taxon>
        <taxon>Embryophyta</taxon>
        <taxon>Tracheophyta</taxon>
        <taxon>Spermatophyta</taxon>
        <taxon>Magnoliopsida</taxon>
        <taxon>Liliopsida</taxon>
        <taxon>Poales</taxon>
        <taxon>Poaceae</taxon>
        <taxon>BOP clade</taxon>
        <taxon>Pooideae</taxon>
        <taxon>Triticodae</taxon>
        <taxon>Triticeae</taxon>
        <taxon>Triticinae</taxon>
        <taxon>Triticum</taxon>
    </lineage>
</organism>
<dbReference type="SUPFAM" id="SSF51430">
    <property type="entry name" value="NAD(P)-linked oxidoreductase"/>
    <property type="match status" value="1"/>
</dbReference>